<dbReference type="AlphaFoldDB" id="A0A157NZD0"/>
<feature type="compositionally biased region" description="Polar residues" evidence="1">
    <location>
        <begin position="1"/>
        <end position="12"/>
    </location>
</feature>
<feature type="compositionally biased region" description="Low complexity" evidence="1">
    <location>
        <begin position="177"/>
        <end position="211"/>
    </location>
</feature>
<dbReference type="InterPro" id="IPR000253">
    <property type="entry name" value="FHA_dom"/>
</dbReference>
<feature type="compositionally biased region" description="Basic and acidic residues" evidence="1">
    <location>
        <begin position="391"/>
        <end position="405"/>
    </location>
</feature>
<accession>A0A157NZD0</accession>
<protein>
    <submittedName>
        <fullName evidence="3">Uncharacterized conserved protein, contains FHA domain</fullName>
    </submittedName>
</protein>
<sequence length="405" mass="41688">MTLTLIQRNSDASGAPRRADFRAPGGTLGRDPANHLVLPDESGMLCRVQAALRVDPYACRLRNLSSMSKVSVNDVPLAAGQELSIAPGDTLRIGSYVLGVELSQAAAAPAAEASSAPPLGPVAAAPVAAPVAVPVAAPAPAAAAPRPPEPRAAEPYPAEPRRAETSPHPAEPPYAPEAPRAPVAAQPVSATASRQPEAPIATPPAAAAAPMPMAPPDFPDLSDFDALGKPPAGDPDPLLAGAPAAPLAAEPAPAPQQPPEDVFSGLFGPGTLPVGTVSDVSAHPFEMDSAQARNAADPLSHLPRGDASVSRPQRDPLAMFDAPHGGHDVFADQTPSTLPAHDPLQPMRSDPVRDTLQRPRDTDDRISARDHASMGGSFLRPASPRAPARPGTDRSGNDRDRNNER</sequence>
<feature type="compositionally biased region" description="Low complexity" evidence="1">
    <location>
        <begin position="380"/>
        <end position="390"/>
    </location>
</feature>
<feature type="domain" description="FHA" evidence="2">
    <location>
        <begin position="27"/>
        <end position="94"/>
    </location>
</feature>
<proteinExistence type="predicted"/>
<reference evidence="3 4" key="1">
    <citation type="submission" date="2016-03" db="EMBL/GenBank/DDBJ databases">
        <authorList>
            <consortium name="Pathogen Informatics"/>
        </authorList>
    </citation>
    <scope>NUCLEOTIDE SEQUENCE [LARGE SCALE GENOMIC DNA]</scope>
    <source>
        <strain evidence="3 4">NCTC13364</strain>
    </source>
</reference>
<dbReference type="SUPFAM" id="SSF49879">
    <property type="entry name" value="SMAD/FHA domain"/>
    <property type="match status" value="1"/>
</dbReference>
<dbReference type="Pfam" id="PF00498">
    <property type="entry name" value="FHA"/>
    <property type="match status" value="1"/>
</dbReference>
<evidence type="ECO:0000256" key="1">
    <source>
        <dbReference type="SAM" id="MobiDB-lite"/>
    </source>
</evidence>
<gene>
    <name evidence="3" type="ORF">SAMEA1982600_02056</name>
</gene>
<name>A0A157NZD0_9BORD</name>
<dbReference type="EMBL" id="FKBS01000014">
    <property type="protein sequence ID" value="SAI26109.1"/>
    <property type="molecule type" value="Genomic_DNA"/>
</dbReference>
<feature type="compositionally biased region" description="Basic and acidic residues" evidence="1">
    <location>
        <begin position="350"/>
        <end position="372"/>
    </location>
</feature>
<evidence type="ECO:0000259" key="2">
    <source>
        <dbReference type="Pfam" id="PF00498"/>
    </source>
</evidence>
<dbReference type="OrthoDB" id="273564at2"/>
<dbReference type="Proteomes" id="UP000077037">
    <property type="component" value="Unassembled WGS sequence"/>
</dbReference>
<evidence type="ECO:0000313" key="3">
    <source>
        <dbReference type="EMBL" id="SAI26109.1"/>
    </source>
</evidence>
<evidence type="ECO:0000313" key="4">
    <source>
        <dbReference type="Proteomes" id="UP000077037"/>
    </source>
</evidence>
<feature type="compositionally biased region" description="Low complexity" evidence="1">
    <location>
        <begin position="235"/>
        <end position="251"/>
    </location>
</feature>
<dbReference type="RefSeq" id="WP_066411181.1">
    <property type="nucleotide sequence ID" value="NZ_FKBS01000014.1"/>
</dbReference>
<feature type="region of interest" description="Disordered" evidence="1">
    <location>
        <begin position="1"/>
        <end position="29"/>
    </location>
</feature>
<dbReference type="CDD" id="cd00060">
    <property type="entry name" value="FHA"/>
    <property type="match status" value="1"/>
</dbReference>
<dbReference type="Gene3D" id="2.60.200.20">
    <property type="match status" value="1"/>
</dbReference>
<organism evidence="3 4">
    <name type="scientific">Bordetella ansorpii</name>
    <dbReference type="NCBI Taxonomy" id="288768"/>
    <lineage>
        <taxon>Bacteria</taxon>
        <taxon>Pseudomonadati</taxon>
        <taxon>Pseudomonadota</taxon>
        <taxon>Betaproteobacteria</taxon>
        <taxon>Burkholderiales</taxon>
        <taxon>Alcaligenaceae</taxon>
        <taxon>Bordetella</taxon>
    </lineage>
</organism>
<feature type="region of interest" description="Disordered" evidence="1">
    <location>
        <begin position="140"/>
        <end position="405"/>
    </location>
</feature>
<dbReference type="InterPro" id="IPR008984">
    <property type="entry name" value="SMAD_FHA_dom_sf"/>
</dbReference>